<evidence type="ECO:0000256" key="3">
    <source>
        <dbReference type="ARBA" id="ARBA00022679"/>
    </source>
</evidence>
<keyword evidence="4" id="KW-0949">S-adenosyl-L-methionine</keyword>
<evidence type="ECO:0000256" key="1">
    <source>
        <dbReference type="ARBA" id="ARBA00010815"/>
    </source>
</evidence>
<dbReference type="PANTHER" id="PTHR43667">
    <property type="entry name" value="CYCLOPROPANE-FATTY-ACYL-PHOSPHOLIPID SYNTHASE"/>
    <property type="match status" value="1"/>
</dbReference>
<comment type="caution">
    <text evidence="6">The sequence shown here is derived from an EMBL/GenBank/DDBJ whole genome shotgun (WGS) entry which is preliminary data.</text>
</comment>
<sequence>MPEVAATLGRLVEDVLGTGLPVRVRGWDGSEVGPPGGPVVVLRSPVGVRRLVWDPSELGFARAFVAGEIDVEGDLYEALRLVWAFARERGRPRVGWRQRVRAVRVAARLGVLGRRPAAPAEEARLRGRMHTRGRDRAAIAHHYDLGNEFYEALLESHMAYSCGYWTSGEADYTHSDAQRDKLDLVCRKLGLRPGMRFLDVGCGWGSLILFAAEHYGVRATGITLSARQGEFVRRRIAERGLGELVEVRVQDYRELTGEPFDAVASIEMGEHVGAVNYPAYTATLFRMTKAEGRLLLQQMSRGAVAPGGGAFIEGYVAPDMTMRPVGQTVDALEQAGFEVRDVHALREHYVRSVLAWAGTLEARWEEFVRLAGVGQARVWRLYLAGGALAFAENRMGVDQILAVRPTTAGVSGMPATREHLLGARMPG</sequence>
<keyword evidence="2 6" id="KW-0489">Methyltransferase</keyword>
<dbReference type="CDD" id="cd02440">
    <property type="entry name" value="AdoMet_MTases"/>
    <property type="match status" value="1"/>
</dbReference>
<evidence type="ECO:0000313" key="7">
    <source>
        <dbReference type="Proteomes" id="UP000533598"/>
    </source>
</evidence>
<dbReference type="InterPro" id="IPR029063">
    <property type="entry name" value="SAM-dependent_MTases_sf"/>
</dbReference>
<name>A0A7W7CB62_9PSEU</name>
<dbReference type="GO" id="GO:0032259">
    <property type="term" value="P:methylation"/>
    <property type="evidence" value="ECO:0007669"/>
    <property type="project" value="UniProtKB-KW"/>
</dbReference>
<dbReference type="PANTHER" id="PTHR43667:SF1">
    <property type="entry name" value="CYCLOPROPANE-FATTY-ACYL-PHOSPHOLIPID SYNTHASE"/>
    <property type="match status" value="1"/>
</dbReference>
<comment type="similarity">
    <text evidence="1">Belongs to the CFA/CMAS family.</text>
</comment>
<keyword evidence="5" id="KW-0443">Lipid metabolism</keyword>
<organism evidence="6 7">
    <name type="scientific">Crossiella cryophila</name>
    <dbReference type="NCBI Taxonomy" id="43355"/>
    <lineage>
        <taxon>Bacteria</taxon>
        <taxon>Bacillati</taxon>
        <taxon>Actinomycetota</taxon>
        <taxon>Actinomycetes</taxon>
        <taxon>Pseudonocardiales</taxon>
        <taxon>Pseudonocardiaceae</taxon>
        <taxon>Crossiella</taxon>
    </lineage>
</organism>
<dbReference type="PIRSF" id="PIRSF003085">
    <property type="entry name" value="CMAS"/>
    <property type="match status" value="1"/>
</dbReference>
<gene>
    <name evidence="6" type="ORF">HNR67_002577</name>
</gene>
<accession>A0A7W7CB62</accession>
<proteinExistence type="inferred from homology"/>
<dbReference type="EC" id="2.1.1.79" evidence="6"/>
<dbReference type="RefSeq" id="WP_185002281.1">
    <property type="nucleotide sequence ID" value="NZ_BAAAUI010000015.1"/>
</dbReference>
<dbReference type="GO" id="GO:0008610">
    <property type="term" value="P:lipid biosynthetic process"/>
    <property type="evidence" value="ECO:0007669"/>
    <property type="project" value="InterPro"/>
</dbReference>
<protein>
    <submittedName>
        <fullName evidence="6">Cyclopropane-fatty-acyl-phospholipid synthase</fullName>
        <ecNumber evidence="6">2.1.1.79</ecNumber>
    </submittedName>
</protein>
<dbReference type="InterPro" id="IPR003333">
    <property type="entry name" value="CMAS"/>
</dbReference>
<dbReference type="Pfam" id="PF02353">
    <property type="entry name" value="CMAS"/>
    <property type="match status" value="1"/>
</dbReference>
<reference evidence="6 7" key="1">
    <citation type="submission" date="2020-08" db="EMBL/GenBank/DDBJ databases">
        <title>Sequencing the genomes of 1000 actinobacteria strains.</title>
        <authorList>
            <person name="Klenk H.-P."/>
        </authorList>
    </citation>
    <scope>NUCLEOTIDE SEQUENCE [LARGE SCALE GENOMIC DNA]</scope>
    <source>
        <strain evidence="6 7">DSM 44230</strain>
    </source>
</reference>
<evidence type="ECO:0000256" key="2">
    <source>
        <dbReference type="ARBA" id="ARBA00022603"/>
    </source>
</evidence>
<dbReference type="InterPro" id="IPR050723">
    <property type="entry name" value="CFA/CMAS"/>
</dbReference>
<keyword evidence="3 6" id="KW-0808">Transferase</keyword>
<dbReference type="Proteomes" id="UP000533598">
    <property type="component" value="Unassembled WGS sequence"/>
</dbReference>
<keyword evidence="7" id="KW-1185">Reference proteome</keyword>
<evidence type="ECO:0000313" key="6">
    <source>
        <dbReference type="EMBL" id="MBB4676459.1"/>
    </source>
</evidence>
<dbReference type="Gene3D" id="3.40.50.150">
    <property type="entry name" value="Vaccinia Virus protein VP39"/>
    <property type="match status" value="1"/>
</dbReference>
<dbReference type="SUPFAM" id="SSF53335">
    <property type="entry name" value="S-adenosyl-L-methionine-dependent methyltransferases"/>
    <property type="match status" value="1"/>
</dbReference>
<evidence type="ECO:0000256" key="5">
    <source>
        <dbReference type="ARBA" id="ARBA00023098"/>
    </source>
</evidence>
<dbReference type="AlphaFoldDB" id="A0A7W7CB62"/>
<dbReference type="GO" id="GO:0008825">
    <property type="term" value="F:cyclopropane-fatty-acyl-phospholipid synthase activity"/>
    <property type="evidence" value="ECO:0007669"/>
    <property type="project" value="UniProtKB-EC"/>
</dbReference>
<evidence type="ECO:0000256" key="4">
    <source>
        <dbReference type="ARBA" id="ARBA00022691"/>
    </source>
</evidence>
<dbReference type="EMBL" id="JACHMH010000001">
    <property type="protein sequence ID" value="MBB4676459.1"/>
    <property type="molecule type" value="Genomic_DNA"/>
</dbReference>